<evidence type="ECO:0000313" key="2">
    <source>
        <dbReference type="WBParaSite" id="nRc.2.0.1.t16431-RA"/>
    </source>
</evidence>
<protein>
    <submittedName>
        <fullName evidence="2">Uncharacterized protein</fullName>
    </submittedName>
</protein>
<dbReference type="AlphaFoldDB" id="A0A915IRJ7"/>
<keyword evidence="1" id="KW-1185">Reference proteome</keyword>
<dbReference type="WBParaSite" id="nRc.2.0.1.t16431-RA">
    <property type="protein sequence ID" value="nRc.2.0.1.t16431-RA"/>
    <property type="gene ID" value="nRc.2.0.1.g16431"/>
</dbReference>
<dbReference type="Proteomes" id="UP000887565">
    <property type="component" value="Unplaced"/>
</dbReference>
<proteinExistence type="predicted"/>
<name>A0A915IRJ7_ROMCU</name>
<evidence type="ECO:0000313" key="1">
    <source>
        <dbReference type="Proteomes" id="UP000887565"/>
    </source>
</evidence>
<organism evidence="1 2">
    <name type="scientific">Romanomermis culicivorax</name>
    <name type="common">Nematode worm</name>
    <dbReference type="NCBI Taxonomy" id="13658"/>
    <lineage>
        <taxon>Eukaryota</taxon>
        <taxon>Metazoa</taxon>
        <taxon>Ecdysozoa</taxon>
        <taxon>Nematoda</taxon>
        <taxon>Enoplea</taxon>
        <taxon>Dorylaimia</taxon>
        <taxon>Mermithida</taxon>
        <taxon>Mermithoidea</taxon>
        <taxon>Mermithidae</taxon>
        <taxon>Romanomermis</taxon>
    </lineage>
</organism>
<reference evidence="2" key="1">
    <citation type="submission" date="2022-11" db="UniProtKB">
        <authorList>
            <consortium name="WormBaseParasite"/>
        </authorList>
    </citation>
    <scope>IDENTIFICATION</scope>
</reference>
<accession>A0A915IRJ7</accession>
<sequence>MPLFPHRQPHLMHIQSFRKWSARNTTADKN</sequence>